<name>A0A5N5FLE6_9ROSA</name>
<accession>A0A5N5FLE6</accession>
<dbReference type="Proteomes" id="UP000327157">
    <property type="component" value="Unassembled WGS sequence"/>
</dbReference>
<keyword evidence="2" id="KW-1185">Reference proteome</keyword>
<reference evidence="1 2" key="2">
    <citation type="submission" date="2019-11" db="EMBL/GenBank/DDBJ databases">
        <title>A de novo genome assembly of a pear dwarfing rootstock.</title>
        <authorList>
            <person name="Wang F."/>
            <person name="Wang J."/>
            <person name="Li S."/>
            <person name="Zhang Y."/>
            <person name="Fang M."/>
            <person name="Ma L."/>
            <person name="Zhao Y."/>
            <person name="Jiang S."/>
        </authorList>
    </citation>
    <scope>NUCLEOTIDE SEQUENCE [LARGE SCALE GENOMIC DNA]</scope>
    <source>
        <strain evidence="1">S2</strain>
        <tissue evidence="1">Leaf</tissue>
    </source>
</reference>
<dbReference type="EMBL" id="SMOL01000657">
    <property type="protein sequence ID" value="KAB2603985.1"/>
    <property type="molecule type" value="Genomic_DNA"/>
</dbReference>
<dbReference type="AlphaFoldDB" id="A0A5N5FLE6"/>
<evidence type="ECO:0000313" key="1">
    <source>
        <dbReference type="EMBL" id="KAB2603985.1"/>
    </source>
</evidence>
<keyword evidence="1" id="KW-0575">Peroxidase</keyword>
<sequence length="138" mass="15089">MHNKQNPPSNYGGFFRRHLARTSLSDRISGLKPDVISIVTAKSTWNGTIEGVGAPRFQHCHIQIAPDRWTHRLQPCCVLSALVPAVVDMITKKPTAPHLDNATISTIVKPFVEKIPFSLVRMESGLGSSSVAMAFGAR</sequence>
<proteinExistence type="predicted"/>
<evidence type="ECO:0000313" key="2">
    <source>
        <dbReference type="Proteomes" id="UP000327157"/>
    </source>
</evidence>
<reference evidence="1 2" key="1">
    <citation type="submission" date="2019-09" db="EMBL/GenBank/DDBJ databases">
        <authorList>
            <person name="Ou C."/>
        </authorList>
    </citation>
    <scope>NUCLEOTIDE SEQUENCE [LARGE SCALE GENOMIC DNA]</scope>
    <source>
        <strain evidence="1">S2</strain>
        <tissue evidence="1">Leaf</tissue>
    </source>
</reference>
<dbReference type="GO" id="GO:0004601">
    <property type="term" value="F:peroxidase activity"/>
    <property type="evidence" value="ECO:0007669"/>
    <property type="project" value="UniProtKB-KW"/>
</dbReference>
<gene>
    <name evidence="1" type="ORF">D8674_038763</name>
</gene>
<keyword evidence="1" id="KW-0560">Oxidoreductase</keyword>
<organism evidence="1 2">
    <name type="scientific">Pyrus ussuriensis x Pyrus communis</name>
    <dbReference type="NCBI Taxonomy" id="2448454"/>
    <lineage>
        <taxon>Eukaryota</taxon>
        <taxon>Viridiplantae</taxon>
        <taxon>Streptophyta</taxon>
        <taxon>Embryophyta</taxon>
        <taxon>Tracheophyta</taxon>
        <taxon>Spermatophyta</taxon>
        <taxon>Magnoliopsida</taxon>
        <taxon>eudicotyledons</taxon>
        <taxon>Gunneridae</taxon>
        <taxon>Pentapetalae</taxon>
        <taxon>rosids</taxon>
        <taxon>fabids</taxon>
        <taxon>Rosales</taxon>
        <taxon>Rosaceae</taxon>
        <taxon>Amygdaloideae</taxon>
        <taxon>Maleae</taxon>
        <taxon>Pyrus</taxon>
    </lineage>
</organism>
<protein>
    <submittedName>
        <fullName evidence="1">Cationic peroxidase 1-like</fullName>
    </submittedName>
</protein>
<comment type="caution">
    <text evidence="1">The sequence shown here is derived from an EMBL/GenBank/DDBJ whole genome shotgun (WGS) entry which is preliminary data.</text>
</comment>